<geneLocation type="chloroplast" evidence="1"/>
<dbReference type="InterPro" id="IPR019656">
    <property type="entry name" value="Uncharacterised_Ycf34"/>
</dbReference>
<organism evidence="1">
    <name type="scientific">Digenea simplex</name>
    <name type="common">Marine red alga</name>
    <name type="synonym">Conferva simplex</name>
    <dbReference type="NCBI Taxonomy" id="945030"/>
    <lineage>
        <taxon>Eukaryota</taxon>
        <taxon>Rhodophyta</taxon>
        <taxon>Florideophyceae</taxon>
        <taxon>Rhodymeniophycidae</taxon>
        <taxon>Ceramiales</taxon>
        <taxon>Rhodomelaceae</taxon>
        <taxon>Polysiphonioideae</taxon>
        <taxon>Digenea</taxon>
    </lineage>
</organism>
<dbReference type="GeneID" id="33362186"/>
<dbReference type="Pfam" id="PF10718">
    <property type="entry name" value="Ycf34"/>
    <property type="match status" value="1"/>
</dbReference>
<name>A0A1Z1MTT7_DIGSM</name>
<gene>
    <name evidence="1" type="primary">ycf34</name>
</gene>
<reference evidence="1" key="1">
    <citation type="journal article" date="2017" name="J. Phycol.">
        <title>Analysis of chloroplast genomes and a supermatrix inform reclassification of the Rhodomelaceae (Rhodophyta).</title>
        <authorList>
            <person name="Diaz-Tapia P."/>
            <person name="Maggs C.A."/>
            <person name="West J.A."/>
            <person name="Verbruggen H."/>
        </authorList>
    </citation>
    <scope>NUCLEOTIDE SEQUENCE</scope>
    <source>
        <strain evidence="1">PD1820</strain>
    </source>
</reference>
<keyword evidence="1" id="KW-0150">Chloroplast</keyword>
<protein>
    <recommendedName>
        <fullName evidence="2">Ycf34</fullName>
    </recommendedName>
</protein>
<dbReference type="AlphaFoldDB" id="A0A1Z1MTT7"/>
<dbReference type="RefSeq" id="YP_009399684.1">
    <property type="nucleotide sequence ID" value="NC_035298.1"/>
</dbReference>
<evidence type="ECO:0000313" key="1">
    <source>
        <dbReference type="EMBL" id="ARW69503.1"/>
    </source>
</evidence>
<proteinExistence type="predicted"/>
<accession>A0A1Z1MTT7</accession>
<sequence length="78" mass="9304">MCICINCRHIHNCTTYYFIEKQHKQLLDLSMKSFTPNQTIINVNLHQNSDKISLDWDLIECLSFVEEPGYWLRKLNSN</sequence>
<evidence type="ECO:0008006" key="2">
    <source>
        <dbReference type="Google" id="ProtNLM"/>
    </source>
</evidence>
<dbReference type="EMBL" id="MF101465">
    <property type="protein sequence ID" value="ARW69503.1"/>
    <property type="molecule type" value="Genomic_DNA"/>
</dbReference>
<keyword evidence="1" id="KW-0934">Plastid</keyword>